<feature type="region of interest" description="Disordered" evidence="1">
    <location>
        <begin position="1"/>
        <end position="22"/>
    </location>
</feature>
<dbReference type="EMBL" id="AMRV01000007">
    <property type="protein sequence ID" value="EMD82470.1"/>
    <property type="molecule type" value="Genomic_DNA"/>
</dbReference>
<feature type="region of interest" description="Disordered" evidence="1">
    <location>
        <begin position="130"/>
        <end position="151"/>
    </location>
</feature>
<evidence type="ECO:0000256" key="1">
    <source>
        <dbReference type="SAM" id="MobiDB-lite"/>
    </source>
</evidence>
<evidence type="ECO:0000313" key="3">
    <source>
        <dbReference type="Proteomes" id="UP000011717"/>
    </source>
</evidence>
<comment type="caution">
    <text evidence="2">The sequence shown here is derived from an EMBL/GenBank/DDBJ whole genome shotgun (WGS) entry which is preliminary data.</text>
</comment>
<organism evidence="2 3">
    <name type="scientific">Pacificimonas flava</name>
    <dbReference type="NCBI Taxonomy" id="1234595"/>
    <lineage>
        <taxon>Bacteria</taxon>
        <taxon>Pseudomonadati</taxon>
        <taxon>Pseudomonadota</taxon>
        <taxon>Alphaproteobacteria</taxon>
        <taxon>Sphingomonadales</taxon>
        <taxon>Sphingosinicellaceae</taxon>
        <taxon>Pacificimonas</taxon>
    </lineage>
</organism>
<dbReference type="Proteomes" id="UP000011717">
    <property type="component" value="Unassembled WGS sequence"/>
</dbReference>
<name>M2SAR2_9SPHN</name>
<sequence length="171" mass="19085">MARSQERETIISSGSTRGGKRVRVERVREGGWTKRRRAQFLAALGETANVKLSAERAGVSKSLVYLRRRTDPEFADDWDAALRDGVRTLEMRLLERALHGDRKPYFYSGEKRGEFVEYPDRVAMFLISRHTEAGPGGGGPSEPLRERQARARETLAAAVERAAGTLKDAAP</sequence>
<proteinExistence type="predicted"/>
<dbReference type="RefSeq" id="WP_008602781.1">
    <property type="nucleotide sequence ID" value="NZ_AMRV01000007.1"/>
</dbReference>
<evidence type="ECO:0000313" key="2">
    <source>
        <dbReference type="EMBL" id="EMD82470.1"/>
    </source>
</evidence>
<dbReference type="OrthoDB" id="8480631at2"/>
<dbReference type="AlphaFoldDB" id="M2SAR2"/>
<gene>
    <name evidence="2" type="ORF">C725_2191</name>
</gene>
<keyword evidence="3" id="KW-1185">Reference proteome</keyword>
<accession>M2SAR2</accession>
<protein>
    <submittedName>
        <fullName evidence="2">Uncharacterized protein</fullName>
    </submittedName>
</protein>
<reference evidence="2 3" key="1">
    <citation type="journal article" date="2013" name="Genome Announc.">
        <title>Draft Genome Sequence of Strain JLT2015T, Belonging to the Family Sphingomonadaceae of the Alphaproteobacteria.</title>
        <authorList>
            <person name="Tang K."/>
            <person name="Liu K."/>
            <person name="Li S."/>
            <person name="Jiao N."/>
        </authorList>
    </citation>
    <scope>NUCLEOTIDE SEQUENCE [LARGE SCALE GENOMIC DNA]</scope>
    <source>
        <strain evidence="2 3">JLT2015</strain>
    </source>
</reference>